<protein>
    <submittedName>
        <fullName evidence="3">Blt1</fullName>
    </submittedName>
</protein>
<dbReference type="GO" id="GO:0000281">
    <property type="term" value="P:mitotic cytokinesis"/>
    <property type="evidence" value="ECO:0007669"/>
    <property type="project" value="EnsemblFungi"/>
</dbReference>
<sequence>MSKLPTPAPLQMKENDWETGNSHRNAMNLPPLPQEDGIPSIPRSAALPNLSTRLSPYSNKSYVGLSENDSRTLEVLNNISITVSSIINQINKLFQRSKDNASFLQELQTVVKRLSDTPFQNMESQKSVQDLHYLLEKQSSSQNHQVSELVKDMNKATSLEIRKELGVCLAHLKKGALDIDQALQASLQKQSNEVSSFRSTNENLNLLQGTLQGICDNLQQVFPSQEKWDNINASLIERNTELDSLTTRSAEYINQLHTITQKLMITNEATDVQRDLITKLQKFMCNQKNEDEWYQKQSLLYENWKEMVASHQNDSDLLHKFHTTYEDLEKLVNSFSLLANGEFAHKIEDLKAGHENVSNILRENTQVLLNVQQNLGSFRDYPNKNTDFSLKQEELVTKLQALIDRLLYPSSFNVEEIQTPALSTGESLYDILALLHRKLYVEKPKESATENLKSITTDLNNYLETLKNEVSRMSSLYTGSSFSSKTLSLLTANDEQMQKEVDKENNSPELKNVNKNNQELHEHLNSTLALRNNTLLDNIANLELKESSLVEKIHKLELSYTQLNMDYDKVRSHYNSKQTAVQELENRSIRLEERLRMLQKWSTNSLAQENTNAFSEPIPRVVTPPPVDQTSLTNKKKRVPYNTARNSTNLETLDQQRTPNKRFSSFSGSSKVMNRPATASSDKRKPSWSRRFVVALGLGPHSEEKDAHPKNSPTSKKLSSPSTNRSFSSKM</sequence>
<keyword evidence="4" id="KW-1185">Reference proteome</keyword>
<dbReference type="OMA" id="FPSQEKW"/>
<feature type="region of interest" description="Disordered" evidence="2">
    <location>
        <begin position="1"/>
        <end position="33"/>
    </location>
</feature>
<accession>S9Q343</accession>
<evidence type="ECO:0000256" key="2">
    <source>
        <dbReference type="SAM" id="MobiDB-lite"/>
    </source>
</evidence>
<dbReference type="RefSeq" id="XP_013015948.1">
    <property type="nucleotide sequence ID" value="XM_013160494.1"/>
</dbReference>
<feature type="compositionally biased region" description="Low complexity" evidence="2">
    <location>
        <begin position="710"/>
        <end position="724"/>
    </location>
</feature>
<dbReference type="GO" id="GO:0071341">
    <property type="term" value="C:medial cortical node"/>
    <property type="evidence" value="ECO:0007669"/>
    <property type="project" value="EnsemblFungi"/>
</dbReference>
<feature type="region of interest" description="Disordered" evidence="2">
    <location>
        <begin position="610"/>
        <end position="731"/>
    </location>
</feature>
<evidence type="ECO:0000313" key="3">
    <source>
        <dbReference type="EMBL" id="EPX74517.1"/>
    </source>
</evidence>
<keyword evidence="1" id="KW-0175">Coiled coil</keyword>
<dbReference type="VEuPathDB" id="FungiDB:SOCG_02000"/>
<dbReference type="HOGENOM" id="CLU_393873_0_0_1"/>
<reference evidence="3 4" key="1">
    <citation type="journal article" date="2011" name="Science">
        <title>Comparative functional genomics of the fission yeasts.</title>
        <authorList>
            <person name="Rhind N."/>
            <person name="Chen Z."/>
            <person name="Yassour M."/>
            <person name="Thompson D.A."/>
            <person name="Haas B.J."/>
            <person name="Habib N."/>
            <person name="Wapinski I."/>
            <person name="Roy S."/>
            <person name="Lin M.F."/>
            <person name="Heiman D.I."/>
            <person name="Young S.K."/>
            <person name="Furuya K."/>
            <person name="Guo Y."/>
            <person name="Pidoux A."/>
            <person name="Chen H.M."/>
            <person name="Robbertse B."/>
            <person name="Goldberg J.M."/>
            <person name="Aoki K."/>
            <person name="Bayne E.H."/>
            <person name="Berlin A.M."/>
            <person name="Desjardins C.A."/>
            <person name="Dobbs E."/>
            <person name="Dukaj L."/>
            <person name="Fan L."/>
            <person name="FitzGerald M.G."/>
            <person name="French C."/>
            <person name="Gujja S."/>
            <person name="Hansen K."/>
            <person name="Keifenheim D."/>
            <person name="Levin J.Z."/>
            <person name="Mosher R.A."/>
            <person name="Mueller C.A."/>
            <person name="Pfiffner J."/>
            <person name="Priest M."/>
            <person name="Russ C."/>
            <person name="Smialowska A."/>
            <person name="Swoboda P."/>
            <person name="Sykes S.M."/>
            <person name="Vaughn M."/>
            <person name="Vengrova S."/>
            <person name="Yoder R."/>
            <person name="Zeng Q."/>
            <person name="Allshire R."/>
            <person name="Baulcombe D."/>
            <person name="Birren B.W."/>
            <person name="Brown W."/>
            <person name="Ekwall K."/>
            <person name="Kellis M."/>
            <person name="Leatherwood J."/>
            <person name="Levin H."/>
            <person name="Margalit H."/>
            <person name="Martienssen R."/>
            <person name="Nieduszynski C.A."/>
            <person name="Spatafora J.W."/>
            <person name="Friedman N."/>
            <person name="Dalgaard J.Z."/>
            <person name="Baumann P."/>
            <person name="Niki H."/>
            <person name="Regev A."/>
            <person name="Nusbaum C."/>
        </authorList>
    </citation>
    <scope>NUCLEOTIDE SEQUENCE [LARGE SCALE GENOMIC DNA]</scope>
    <source>
        <strain evidence="4">yFS286</strain>
    </source>
</reference>
<dbReference type="Proteomes" id="UP000016088">
    <property type="component" value="Unassembled WGS sequence"/>
</dbReference>
<dbReference type="GO" id="GO:0120105">
    <property type="term" value="C:mitotic actomyosin contractile ring, intermediate layer"/>
    <property type="evidence" value="ECO:0007669"/>
    <property type="project" value="EnsemblFungi"/>
</dbReference>
<feature type="coiled-coil region" evidence="1">
    <location>
        <begin position="567"/>
        <end position="601"/>
    </location>
</feature>
<evidence type="ECO:0000313" key="4">
    <source>
        <dbReference type="Proteomes" id="UP000016088"/>
    </source>
</evidence>
<evidence type="ECO:0000256" key="1">
    <source>
        <dbReference type="SAM" id="Coils"/>
    </source>
</evidence>
<dbReference type="GeneID" id="25030978"/>
<organism evidence="3 4">
    <name type="scientific">Schizosaccharomyces octosporus (strain yFS286)</name>
    <name type="common">Fission yeast</name>
    <name type="synonym">Octosporomyces octosporus</name>
    <dbReference type="NCBI Taxonomy" id="483514"/>
    <lineage>
        <taxon>Eukaryota</taxon>
        <taxon>Fungi</taxon>
        <taxon>Dikarya</taxon>
        <taxon>Ascomycota</taxon>
        <taxon>Taphrinomycotina</taxon>
        <taxon>Schizosaccharomycetes</taxon>
        <taxon>Schizosaccharomycetales</taxon>
        <taxon>Schizosaccharomycetaceae</taxon>
        <taxon>Schizosaccharomyces</taxon>
    </lineage>
</organism>
<proteinExistence type="predicted"/>
<name>S9Q343_SCHOY</name>
<dbReference type="AlphaFoldDB" id="S9Q343"/>
<dbReference type="OrthoDB" id="5373748at2759"/>
<gene>
    <name evidence="3" type="ORF">SOCG_02000</name>
</gene>
<dbReference type="EMBL" id="KE503206">
    <property type="protein sequence ID" value="EPX74517.1"/>
    <property type="molecule type" value="Genomic_DNA"/>
</dbReference>
<feature type="compositionally biased region" description="Polar residues" evidence="2">
    <location>
        <begin position="643"/>
        <end position="680"/>
    </location>
</feature>
<dbReference type="GO" id="GO:0106006">
    <property type="term" value="F:cytoskeletal protein-membrane anchor activity"/>
    <property type="evidence" value="ECO:0007669"/>
    <property type="project" value="EnsemblFungi"/>
</dbReference>